<evidence type="ECO:0000256" key="1">
    <source>
        <dbReference type="SAM" id="Phobius"/>
    </source>
</evidence>
<sequence>MNSKIEKELDELVIAEVITPEVQLEIKRYYSAKQTAKSNPLFVIFGVLGSILTGLGIILILAHNWDDFTRTTKTFWAFIPLVVGQALAAFTLLKNKSASWKETAGVFLFFAIGASISLVSQIYNIPGAIDSYLLTWIILAAPIIYLLKSNATSLLYIIMVTIYGCMIGYDLNQSPYWALVALLWVVPQYLILLKNSAQHNITGIFHWILPLSVLILLGAFLNSGFSIGLLTHLCLFGLFYNLGKLPHFEGQKLRRNGYLIIGSLGTIISLLIASFRYVWDDFVPSSISTGDILITVVVVLAALAIIAYLIINKRWKPFNLFQYAFLVFAALYFLGYVQPEIASVLTNILILVLGIVAVTIGARQEKYSILNYGLLIITGLIACRFFDTEISFVVRGLLFVAIGAGFFGANYFMYKKQLKSKAHE</sequence>
<feature type="domain" description="DUF2157" evidence="2">
    <location>
        <begin position="12"/>
        <end position="151"/>
    </location>
</feature>
<dbReference type="RefSeq" id="WP_164680303.1">
    <property type="nucleotide sequence ID" value="NZ_CP049057.1"/>
</dbReference>
<feature type="transmembrane region" description="Helical" evidence="1">
    <location>
        <begin position="257"/>
        <end position="279"/>
    </location>
</feature>
<feature type="transmembrane region" description="Helical" evidence="1">
    <location>
        <begin position="341"/>
        <end position="362"/>
    </location>
</feature>
<dbReference type="Pfam" id="PF09925">
    <property type="entry name" value="DUF2157"/>
    <property type="match status" value="1"/>
</dbReference>
<feature type="transmembrane region" description="Helical" evidence="1">
    <location>
        <begin position="392"/>
        <end position="414"/>
    </location>
</feature>
<name>A0A6G6GP92_9FLAO</name>
<dbReference type="InterPro" id="IPR018677">
    <property type="entry name" value="DUF2157"/>
</dbReference>
<feature type="transmembrane region" description="Helical" evidence="1">
    <location>
        <begin position="175"/>
        <end position="192"/>
    </location>
</feature>
<feature type="transmembrane region" description="Helical" evidence="1">
    <location>
        <begin position="41"/>
        <end position="62"/>
    </location>
</feature>
<evidence type="ECO:0000259" key="2">
    <source>
        <dbReference type="Pfam" id="PF09925"/>
    </source>
</evidence>
<feature type="transmembrane region" description="Helical" evidence="1">
    <location>
        <begin position="227"/>
        <end position="245"/>
    </location>
</feature>
<feature type="transmembrane region" description="Helical" evidence="1">
    <location>
        <begin position="318"/>
        <end position="335"/>
    </location>
</feature>
<dbReference type="Proteomes" id="UP000505306">
    <property type="component" value="Chromosome"/>
</dbReference>
<feature type="transmembrane region" description="Helical" evidence="1">
    <location>
        <begin position="129"/>
        <end position="147"/>
    </location>
</feature>
<protein>
    <submittedName>
        <fullName evidence="3">DUF2157 domain-containing protein</fullName>
    </submittedName>
</protein>
<feature type="transmembrane region" description="Helical" evidence="1">
    <location>
        <begin position="369"/>
        <end position="386"/>
    </location>
</feature>
<feature type="transmembrane region" description="Helical" evidence="1">
    <location>
        <begin position="204"/>
        <end position="221"/>
    </location>
</feature>
<dbReference type="AlphaFoldDB" id="A0A6G6GP92"/>
<evidence type="ECO:0000313" key="4">
    <source>
        <dbReference type="Proteomes" id="UP000505306"/>
    </source>
</evidence>
<proteinExistence type="predicted"/>
<feature type="transmembrane region" description="Helical" evidence="1">
    <location>
        <begin position="154"/>
        <end position="169"/>
    </location>
</feature>
<evidence type="ECO:0000313" key="3">
    <source>
        <dbReference type="EMBL" id="QIE60290.1"/>
    </source>
</evidence>
<keyword evidence="1" id="KW-1133">Transmembrane helix</keyword>
<keyword evidence="1" id="KW-0472">Membrane</keyword>
<feature type="transmembrane region" description="Helical" evidence="1">
    <location>
        <begin position="105"/>
        <end position="123"/>
    </location>
</feature>
<dbReference type="EMBL" id="CP049057">
    <property type="protein sequence ID" value="QIE60290.1"/>
    <property type="molecule type" value="Genomic_DNA"/>
</dbReference>
<gene>
    <name evidence="3" type="ORF">G5B37_12170</name>
</gene>
<keyword evidence="1" id="KW-0812">Transmembrane</keyword>
<dbReference type="KEGG" id="mgel:G5B37_12170"/>
<feature type="transmembrane region" description="Helical" evidence="1">
    <location>
        <begin position="291"/>
        <end position="311"/>
    </location>
</feature>
<organism evidence="3 4">
    <name type="scientific">Rasiella rasia</name>
    <dbReference type="NCBI Taxonomy" id="2744027"/>
    <lineage>
        <taxon>Bacteria</taxon>
        <taxon>Pseudomonadati</taxon>
        <taxon>Bacteroidota</taxon>
        <taxon>Flavobacteriia</taxon>
        <taxon>Flavobacteriales</taxon>
        <taxon>Flavobacteriaceae</taxon>
        <taxon>Rasiella</taxon>
    </lineage>
</organism>
<keyword evidence="4" id="KW-1185">Reference proteome</keyword>
<accession>A0A6G6GP92</accession>
<feature type="transmembrane region" description="Helical" evidence="1">
    <location>
        <begin position="74"/>
        <end position="93"/>
    </location>
</feature>
<reference evidence="3 4" key="1">
    <citation type="submission" date="2020-02" db="EMBL/GenBank/DDBJ databases">
        <title>Complete genome sequence of Flavobacteriaceae bacterium.</title>
        <authorList>
            <person name="Kim S.-J."/>
            <person name="Kim Y.-S."/>
            <person name="Kim K.-H."/>
        </authorList>
    </citation>
    <scope>NUCLEOTIDE SEQUENCE [LARGE SCALE GENOMIC DNA]</scope>
    <source>
        <strain evidence="3 4">RR4-40</strain>
    </source>
</reference>